<feature type="domain" description="Fe/B12 periplasmic-binding" evidence="1">
    <location>
        <begin position="2"/>
        <end position="290"/>
    </location>
</feature>
<sequence length="309" mass="34796">MIVSSMMPAVTQMIYDMGLEHMLNGITFECPKQALQEKEVLVRCILEDKKYTSDEINTLFSESKATGKSLYYVNEEVMHNIAPSLVFTQDVCDVCQIDTESAERSLSKLAVIPKTISITPQSLNDVFNDAITIATAMGFPAKGEAYVLELQNQIKEIVDRLRADLILPKSVMLLEWIDPLFNCGHWIPHQIGFAGGVDLLSHPSGDSIVIDWDKIVKYNPEVLVIAPCGYTQERTLEDMKFLEAKAEWSQLKAVRNKQVYIADFDLFTQSSASTLVDGIKVLAKLFHPEVFTESIGLEHKYSNYFNTKN</sequence>
<dbReference type="PANTHER" id="PTHR42860:SF1">
    <property type="entry name" value="VITAMIN B12-BINDING PROTEIN"/>
    <property type="match status" value="1"/>
</dbReference>
<dbReference type="Proteomes" id="UP000745859">
    <property type="component" value="Unassembled WGS sequence"/>
</dbReference>
<dbReference type="PANTHER" id="PTHR42860">
    <property type="entry name" value="VITAMIN B12-BINDING PROTEIN"/>
    <property type="match status" value="1"/>
</dbReference>
<reference evidence="2 3" key="1">
    <citation type="submission" date="2020-03" db="EMBL/GenBank/DDBJ databases">
        <title>Genomic Encyclopedia of Type Strains, Phase IV (KMG-IV): sequencing the most valuable type-strain genomes for metagenomic binning, comparative biology and taxonomic classification.</title>
        <authorList>
            <person name="Goeker M."/>
        </authorList>
    </citation>
    <scope>NUCLEOTIDE SEQUENCE [LARGE SCALE GENOMIC DNA]</scope>
    <source>
        <strain evidence="2 3">DSM 101599</strain>
    </source>
</reference>
<dbReference type="PROSITE" id="PS50983">
    <property type="entry name" value="FE_B12_PBP"/>
    <property type="match status" value="1"/>
</dbReference>
<organism evidence="2 3">
    <name type="scientific">Wenyingzhuangia heitensis</name>
    <dbReference type="NCBI Taxonomy" id="1487859"/>
    <lineage>
        <taxon>Bacteria</taxon>
        <taxon>Pseudomonadati</taxon>
        <taxon>Bacteroidota</taxon>
        <taxon>Flavobacteriia</taxon>
        <taxon>Flavobacteriales</taxon>
        <taxon>Flavobacteriaceae</taxon>
        <taxon>Wenyingzhuangia</taxon>
    </lineage>
</organism>
<dbReference type="Pfam" id="PF01497">
    <property type="entry name" value="Peripla_BP_2"/>
    <property type="match status" value="1"/>
</dbReference>
<dbReference type="Gene3D" id="3.40.50.1980">
    <property type="entry name" value="Nitrogenase molybdenum iron protein domain"/>
    <property type="match status" value="2"/>
</dbReference>
<dbReference type="SUPFAM" id="SSF53807">
    <property type="entry name" value="Helical backbone' metal receptor"/>
    <property type="match status" value="1"/>
</dbReference>
<name>A0ABX0UEH5_9FLAO</name>
<evidence type="ECO:0000259" key="1">
    <source>
        <dbReference type="PROSITE" id="PS50983"/>
    </source>
</evidence>
<comment type="caution">
    <text evidence="2">The sequence shown here is derived from an EMBL/GenBank/DDBJ whole genome shotgun (WGS) entry which is preliminary data.</text>
</comment>
<protein>
    <submittedName>
        <fullName evidence="2">Iron complex transport system substrate-binding protein</fullName>
    </submittedName>
</protein>
<dbReference type="RefSeq" id="WP_167190046.1">
    <property type="nucleotide sequence ID" value="NZ_JAASQL010000005.1"/>
</dbReference>
<evidence type="ECO:0000313" key="3">
    <source>
        <dbReference type="Proteomes" id="UP000745859"/>
    </source>
</evidence>
<dbReference type="InterPro" id="IPR051030">
    <property type="entry name" value="Vitamin_B12-ABC_binding"/>
</dbReference>
<evidence type="ECO:0000313" key="2">
    <source>
        <dbReference type="EMBL" id="NIJ46270.1"/>
    </source>
</evidence>
<gene>
    <name evidence="2" type="ORF">FHR24_002754</name>
</gene>
<dbReference type="InterPro" id="IPR002491">
    <property type="entry name" value="ABC_transptr_periplasmic_BD"/>
</dbReference>
<accession>A0ABX0UEH5</accession>
<dbReference type="EMBL" id="JAASQL010000005">
    <property type="protein sequence ID" value="NIJ46270.1"/>
    <property type="molecule type" value="Genomic_DNA"/>
</dbReference>
<keyword evidence="3" id="KW-1185">Reference proteome</keyword>
<proteinExistence type="predicted"/>